<organism evidence="9 10">
    <name type="scientific">Ectorhizobium quercum</name>
    <dbReference type="NCBI Taxonomy" id="2965071"/>
    <lineage>
        <taxon>Bacteria</taxon>
        <taxon>Pseudomonadati</taxon>
        <taxon>Pseudomonadota</taxon>
        <taxon>Alphaproteobacteria</taxon>
        <taxon>Hyphomicrobiales</taxon>
        <taxon>Rhizobiaceae</taxon>
        <taxon>Ectorhizobium</taxon>
    </lineage>
</organism>
<evidence type="ECO:0000259" key="7">
    <source>
        <dbReference type="PROSITE" id="PS50043"/>
    </source>
</evidence>
<dbReference type="RefSeq" id="WP_306411934.1">
    <property type="nucleotide sequence ID" value="NZ_JANFPI010000004.1"/>
</dbReference>
<reference evidence="9" key="1">
    <citation type="submission" date="2022-07" db="EMBL/GenBank/DDBJ databases">
        <title>Ectorhizobium quercum gen.nov., sp. nov.</title>
        <authorList>
            <person name="Ma T."/>
            <person name="Li Y."/>
        </authorList>
    </citation>
    <scope>NUCLEOTIDE SEQUENCE</scope>
    <source>
        <strain evidence="9">BDR2-2</strain>
    </source>
</reference>
<dbReference type="SMART" id="SM00448">
    <property type="entry name" value="REC"/>
    <property type="match status" value="1"/>
</dbReference>
<feature type="domain" description="HTH luxR-type" evidence="7">
    <location>
        <begin position="138"/>
        <end position="203"/>
    </location>
</feature>
<evidence type="ECO:0000313" key="10">
    <source>
        <dbReference type="Proteomes" id="UP001208771"/>
    </source>
</evidence>
<dbReference type="CDD" id="cd06170">
    <property type="entry name" value="LuxR_C_like"/>
    <property type="match status" value="1"/>
</dbReference>
<dbReference type="PROSITE" id="PS50110">
    <property type="entry name" value="RESPONSE_REGULATORY"/>
    <property type="match status" value="1"/>
</dbReference>
<evidence type="ECO:0000256" key="1">
    <source>
        <dbReference type="ARBA" id="ARBA00022553"/>
    </source>
</evidence>
<name>A0AAE3N438_9HYPH</name>
<feature type="domain" description="Response regulatory" evidence="8">
    <location>
        <begin position="6"/>
        <end position="123"/>
    </location>
</feature>
<keyword evidence="1 6" id="KW-0597">Phosphoprotein</keyword>
<dbReference type="GO" id="GO:0000156">
    <property type="term" value="F:phosphorelay response regulator activity"/>
    <property type="evidence" value="ECO:0007669"/>
    <property type="project" value="TreeGrafter"/>
</dbReference>
<dbReference type="GO" id="GO:0000976">
    <property type="term" value="F:transcription cis-regulatory region binding"/>
    <property type="evidence" value="ECO:0007669"/>
    <property type="project" value="TreeGrafter"/>
</dbReference>
<dbReference type="GO" id="GO:0006355">
    <property type="term" value="P:regulation of DNA-templated transcription"/>
    <property type="evidence" value="ECO:0007669"/>
    <property type="project" value="InterPro"/>
</dbReference>
<dbReference type="PROSITE" id="PS50043">
    <property type="entry name" value="HTH_LUXR_2"/>
    <property type="match status" value="1"/>
</dbReference>
<dbReference type="GO" id="GO:0032993">
    <property type="term" value="C:protein-DNA complex"/>
    <property type="evidence" value="ECO:0007669"/>
    <property type="project" value="TreeGrafter"/>
</dbReference>
<dbReference type="AlphaFoldDB" id="A0AAE3N438"/>
<dbReference type="Proteomes" id="UP001208771">
    <property type="component" value="Unassembled WGS sequence"/>
</dbReference>
<dbReference type="GO" id="GO:0005829">
    <property type="term" value="C:cytosol"/>
    <property type="evidence" value="ECO:0007669"/>
    <property type="project" value="TreeGrafter"/>
</dbReference>
<dbReference type="EMBL" id="JANFPI010000004">
    <property type="protein sequence ID" value="MCX8998147.1"/>
    <property type="molecule type" value="Genomic_DNA"/>
</dbReference>
<protein>
    <submittedName>
        <fullName evidence="9">Response regulator transcription factor</fullName>
    </submittedName>
</protein>
<comment type="caution">
    <text evidence="9">The sequence shown here is derived from an EMBL/GenBank/DDBJ whole genome shotgun (WGS) entry which is preliminary data.</text>
</comment>
<feature type="modified residue" description="4-aspartylphosphate" evidence="6">
    <location>
        <position position="55"/>
    </location>
</feature>
<proteinExistence type="predicted"/>
<dbReference type="SUPFAM" id="SSF52172">
    <property type="entry name" value="CheY-like"/>
    <property type="match status" value="1"/>
</dbReference>
<keyword evidence="5" id="KW-0804">Transcription</keyword>
<dbReference type="CDD" id="cd17574">
    <property type="entry name" value="REC_OmpR"/>
    <property type="match status" value="1"/>
</dbReference>
<gene>
    <name evidence="9" type="ORF">NOF55_13630</name>
</gene>
<evidence type="ECO:0000256" key="3">
    <source>
        <dbReference type="ARBA" id="ARBA00023015"/>
    </source>
</evidence>
<dbReference type="Pfam" id="PF00072">
    <property type="entry name" value="Response_reg"/>
    <property type="match status" value="1"/>
</dbReference>
<dbReference type="SMART" id="SM00421">
    <property type="entry name" value="HTH_LUXR"/>
    <property type="match status" value="1"/>
</dbReference>
<sequence>MSLQPVILCIEDEGDLRAELADELSAAGYTVLTAADGVAALHILARQTPHLILCDVMMPGLSGLDLIARIRNLRPALASVPVLMLTALADRQDELAGRLAGADDYLTKPIDLDLLQTAIRNKIALVERIRAGAALPPDMEALVHLTPRETEVLRALGMGGRIRDIAAKLGISEYTVSDYVKAIYAKLGISSRAEATREALRRHLITLGDEDETG</sequence>
<keyword evidence="3" id="KW-0805">Transcription regulation</keyword>
<dbReference type="InterPro" id="IPR000792">
    <property type="entry name" value="Tscrpt_reg_LuxR_C"/>
</dbReference>
<keyword evidence="10" id="KW-1185">Reference proteome</keyword>
<accession>A0AAE3N438</accession>
<dbReference type="InterPro" id="IPR016032">
    <property type="entry name" value="Sig_transdc_resp-reg_C-effctor"/>
</dbReference>
<evidence type="ECO:0000259" key="8">
    <source>
        <dbReference type="PROSITE" id="PS50110"/>
    </source>
</evidence>
<dbReference type="PANTHER" id="PTHR48111">
    <property type="entry name" value="REGULATOR OF RPOS"/>
    <property type="match status" value="1"/>
</dbReference>
<evidence type="ECO:0000313" key="9">
    <source>
        <dbReference type="EMBL" id="MCX8998147.1"/>
    </source>
</evidence>
<dbReference type="InterPro" id="IPR039420">
    <property type="entry name" value="WalR-like"/>
</dbReference>
<dbReference type="Gene3D" id="1.10.10.10">
    <property type="entry name" value="Winged helix-like DNA-binding domain superfamily/Winged helix DNA-binding domain"/>
    <property type="match status" value="1"/>
</dbReference>
<dbReference type="Pfam" id="PF00196">
    <property type="entry name" value="GerE"/>
    <property type="match status" value="1"/>
</dbReference>
<dbReference type="InterPro" id="IPR036388">
    <property type="entry name" value="WH-like_DNA-bd_sf"/>
</dbReference>
<keyword evidence="4" id="KW-0238">DNA-binding</keyword>
<keyword evidence="2" id="KW-0902">Two-component regulatory system</keyword>
<evidence type="ECO:0000256" key="2">
    <source>
        <dbReference type="ARBA" id="ARBA00023012"/>
    </source>
</evidence>
<dbReference type="PANTHER" id="PTHR48111:SF1">
    <property type="entry name" value="TWO-COMPONENT RESPONSE REGULATOR ORR33"/>
    <property type="match status" value="1"/>
</dbReference>
<evidence type="ECO:0000256" key="5">
    <source>
        <dbReference type="ARBA" id="ARBA00023163"/>
    </source>
</evidence>
<dbReference type="SUPFAM" id="SSF46894">
    <property type="entry name" value="C-terminal effector domain of the bipartite response regulators"/>
    <property type="match status" value="1"/>
</dbReference>
<dbReference type="Gene3D" id="3.40.50.2300">
    <property type="match status" value="1"/>
</dbReference>
<dbReference type="InterPro" id="IPR001789">
    <property type="entry name" value="Sig_transdc_resp-reg_receiver"/>
</dbReference>
<dbReference type="InterPro" id="IPR011006">
    <property type="entry name" value="CheY-like_superfamily"/>
</dbReference>
<evidence type="ECO:0000256" key="4">
    <source>
        <dbReference type="ARBA" id="ARBA00023125"/>
    </source>
</evidence>
<dbReference type="PRINTS" id="PR00038">
    <property type="entry name" value="HTHLUXR"/>
</dbReference>
<evidence type="ECO:0000256" key="6">
    <source>
        <dbReference type="PROSITE-ProRule" id="PRU00169"/>
    </source>
</evidence>